<dbReference type="EMBL" id="JAWXYG010000002">
    <property type="protein sequence ID" value="KAK4282232.1"/>
    <property type="molecule type" value="Genomic_DNA"/>
</dbReference>
<accession>A0AAE1N3R9</accession>
<evidence type="ECO:0000313" key="3">
    <source>
        <dbReference type="Proteomes" id="UP001293593"/>
    </source>
</evidence>
<keyword evidence="1" id="KW-1133">Transmembrane helix</keyword>
<dbReference type="AlphaFoldDB" id="A0AAE1N3R9"/>
<reference evidence="2" key="1">
    <citation type="submission" date="2023-10" db="EMBL/GenBank/DDBJ databases">
        <title>Chromosome-level genome of the transformable northern wattle, Acacia crassicarpa.</title>
        <authorList>
            <person name="Massaro I."/>
            <person name="Sinha N.R."/>
            <person name="Poethig S."/>
            <person name="Leichty A.R."/>
        </authorList>
    </citation>
    <scope>NUCLEOTIDE SEQUENCE</scope>
    <source>
        <strain evidence="2">Acra3RX</strain>
        <tissue evidence="2">Leaf</tissue>
    </source>
</reference>
<comment type="caution">
    <text evidence="2">The sequence shown here is derived from an EMBL/GenBank/DDBJ whole genome shotgun (WGS) entry which is preliminary data.</text>
</comment>
<evidence type="ECO:0000313" key="2">
    <source>
        <dbReference type="EMBL" id="KAK4282232.1"/>
    </source>
</evidence>
<name>A0AAE1N3R9_9FABA</name>
<dbReference type="Proteomes" id="UP001293593">
    <property type="component" value="Unassembled WGS sequence"/>
</dbReference>
<evidence type="ECO:0000256" key="1">
    <source>
        <dbReference type="SAM" id="Phobius"/>
    </source>
</evidence>
<keyword evidence="3" id="KW-1185">Reference proteome</keyword>
<protein>
    <submittedName>
        <fullName evidence="2">Uncharacterized protein</fullName>
    </submittedName>
</protein>
<sequence>MYVRKTGFMFSRFYVADTRCFLWFVSCCNWFFVLIFCPSILKVSFIIYQNVLQEFNMSSLENLQIKGLEYVQLGFLPRNVAKWVSPLWDSCFFRFSGYICPKEALAVALGENCKIVQLILYVSEGQRFVDIAKMMQFEHIVAFSSLIASIQRCYGLKRLQEVLNRYRWSESSESDFIYENVAKVEDFSFTS</sequence>
<proteinExistence type="predicted"/>
<organism evidence="2 3">
    <name type="scientific">Acacia crassicarpa</name>
    <name type="common">northern wattle</name>
    <dbReference type="NCBI Taxonomy" id="499986"/>
    <lineage>
        <taxon>Eukaryota</taxon>
        <taxon>Viridiplantae</taxon>
        <taxon>Streptophyta</taxon>
        <taxon>Embryophyta</taxon>
        <taxon>Tracheophyta</taxon>
        <taxon>Spermatophyta</taxon>
        <taxon>Magnoliopsida</taxon>
        <taxon>eudicotyledons</taxon>
        <taxon>Gunneridae</taxon>
        <taxon>Pentapetalae</taxon>
        <taxon>rosids</taxon>
        <taxon>fabids</taxon>
        <taxon>Fabales</taxon>
        <taxon>Fabaceae</taxon>
        <taxon>Caesalpinioideae</taxon>
        <taxon>mimosoid clade</taxon>
        <taxon>Acacieae</taxon>
        <taxon>Acacia</taxon>
    </lineage>
</organism>
<feature type="transmembrane region" description="Helical" evidence="1">
    <location>
        <begin position="21"/>
        <end position="41"/>
    </location>
</feature>
<keyword evidence="1" id="KW-0812">Transmembrane</keyword>
<gene>
    <name evidence="2" type="ORF">QN277_013633</name>
</gene>
<keyword evidence="1" id="KW-0472">Membrane</keyword>